<evidence type="ECO:0000313" key="1">
    <source>
        <dbReference type="EMBL" id="JAD38065.1"/>
    </source>
</evidence>
<accession>A0A0A8ZMU2</accession>
<name>A0A0A8ZMU2_ARUDO</name>
<protein>
    <submittedName>
        <fullName evidence="1">Uncharacterized protein</fullName>
    </submittedName>
</protein>
<proteinExistence type="predicted"/>
<dbReference type="EMBL" id="GBRH01259830">
    <property type="protein sequence ID" value="JAD38065.1"/>
    <property type="molecule type" value="Transcribed_RNA"/>
</dbReference>
<reference evidence="1" key="2">
    <citation type="journal article" date="2015" name="Data Brief">
        <title>Shoot transcriptome of the giant reed, Arundo donax.</title>
        <authorList>
            <person name="Barrero R.A."/>
            <person name="Guerrero F.D."/>
            <person name="Moolhuijzen P."/>
            <person name="Goolsby J.A."/>
            <person name="Tidwell J."/>
            <person name="Bellgard S.E."/>
            <person name="Bellgard M.I."/>
        </authorList>
    </citation>
    <scope>NUCLEOTIDE SEQUENCE</scope>
    <source>
        <tissue evidence="1">Shoot tissue taken approximately 20 cm above the soil surface</tissue>
    </source>
</reference>
<reference evidence="1" key="1">
    <citation type="submission" date="2014-09" db="EMBL/GenBank/DDBJ databases">
        <authorList>
            <person name="Magalhaes I.L.F."/>
            <person name="Oliveira U."/>
            <person name="Santos F.R."/>
            <person name="Vidigal T.H.D.A."/>
            <person name="Brescovit A.D."/>
            <person name="Santos A.J."/>
        </authorList>
    </citation>
    <scope>NUCLEOTIDE SEQUENCE</scope>
    <source>
        <tissue evidence="1">Shoot tissue taken approximately 20 cm above the soil surface</tissue>
    </source>
</reference>
<dbReference type="AlphaFoldDB" id="A0A0A8ZMU2"/>
<sequence length="86" mass="9713">MRATHDEESHATEIELSFFFTSPATRSFFYIKKIKDMHAPGVDSAFSSLFLLYVEIESQVGVSVFVPNLISSTSSSYHFGCYTVQF</sequence>
<organism evidence="1">
    <name type="scientific">Arundo donax</name>
    <name type="common">Giant reed</name>
    <name type="synonym">Donax arundinaceus</name>
    <dbReference type="NCBI Taxonomy" id="35708"/>
    <lineage>
        <taxon>Eukaryota</taxon>
        <taxon>Viridiplantae</taxon>
        <taxon>Streptophyta</taxon>
        <taxon>Embryophyta</taxon>
        <taxon>Tracheophyta</taxon>
        <taxon>Spermatophyta</taxon>
        <taxon>Magnoliopsida</taxon>
        <taxon>Liliopsida</taxon>
        <taxon>Poales</taxon>
        <taxon>Poaceae</taxon>
        <taxon>PACMAD clade</taxon>
        <taxon>Arundinoideae</taxon>
        <taxon>Arundineae</taxon>
        <taxon>Arundo</taxon>
    </lineage>
</organism>